<feature type="transmembrane region" description="Helical" evidence="1">
    <location>
        <begin position="21"/>
        <end position="43"/>
    </location>
</feature>
<gene>
    <name evidence="2" type="ORF">BpHYR1_022262</name>
</gene>
<reference evidence="2 3" key="1">
    <citation type="journal article" date="2018" name="Sci. Rep.">
        <title>Genomic signatures of local adaptation to the degree of environmental predictability in rotifers.</title>
        <authorList>
            <person name="Franch-Gras L."/>
            <person name="Hahn C."/>
            <person name="Garcia-Roger E.M."/>
            <person name="Carmona M.J."/>
            <person name="Serra M."/>
            <person name="Gomez A."/>
        </authorList>
    </citation>
    <scope>NUCLEOTIDE SEQUENCE [LARGE SCALE GENOMIC DNA]</scope>
    <source>
        <strain evidence="2">HYR1</strain>
    </source>
</reference>
<dbReference type="Proteomes" id="UP000276133">
    <property type="component" value="Unassembled WGS sequence"/>
</dbReference>
<evidence type="ECO:0000313" key="3">
    <source>
        <dbReference type="Proteomes" id="UP000276133"/>
    </source>
</evidence>
<accession>A0A3M7PS54</accession>
<evidence type="ECO:0000256" key="1">
    <source>
        <dbReference type="SAM" id="Phobius"/>
    </source>
</evidence>
<keyword evidence="3" id="KW-1185">Reference proteome</keyword>
<name>A0A3M7PS54_BRAPC</name>
<keyword evidence="1" id="KW-1133">Transmembrane helix</keyword>
<proteinExistence type="predicted"/>
<keyword evidence="1" id="KW-0812">Transmembrane</keyword>
<protein>
    <submittedName>
        <fullName evidence="2">Uncharacterized protein</fullName>
    </submittedName>
</protein>
<keyword evidence="1" id="KW-0472">Membrane</keyword>
<sequence length="114" mass="13775">MPRSYEALFANRKLIKKKQKYYFILLSLLILKKTANLVMYWGFNFGLIVYNFRCNRVNRFNPFEPHIINRGVLIFIFMMEYKEGFESRHIEYPTPLYSFFASIISKNKVKTKIN</sequence>
<dbReference type="AlphaFoldDB" id="A0A3M7PS54"/>
<dbReference type="EMBL" id="REGN01009106">
    <property type="protein sequence ID" value="RNA01946.1"/>
    <property type="molecule type" value="Genomic_DNA"/>
</dbReference>
<comment type="caution">
    <text evidence="2">The sequence shown here is derived from an EMBL/GenBank/DDBJ whole genome shotgun (WGS) entry which is preliminary data.</text>
</comment>
<organism evidence="2 3">
    <name type="scientific">Brachionus plicatilis</name>
    <name type="common">Marine rotifer</name>
    <name type="synonym">Brachionus muelleri</name>
    <dbReference type="NCBI Taxonomy" id="10195"/>
    <lineage>
        <taxon>Eukaryota</taxon>
        <taxon>Metazoa</taxon>
        <taxon>Spiralia</taxon>
        <taxon>Gnathifera</taxon>
        <taxon>Rotifera</taxon>
        <taxon>Eurotatoria</taxon>
        <taxon>Monogononta</taxon>
        <taxon>Pseudotrocha</taxon>
        <taxon>Ploima</taxon>
        <taxon>Brachionidae</taxon>
        <taxon>Brachionus</taxon>
    </lineage>
</organism>
<evidence type="ECO:0000313" key="2">
    <source>
        <dbReference type="EMBL" id="RNA01946.1"/>
    </source>
</evidence>